<gene>
    <name evidence="1" type="ORF">SEMRO_1999_G310180.1</name>
</gene>
<keyword evidence="2" id="KW-1185">Reference proteome</keyword>
<accession>A0A9N8EUG4</accession>
<dbReference type="Proteomes" id="UP001153069">
    <property type="component" value="Unassembled WGS sequence"/>
</dbReference>
<dbReference type="AlphaFoldDB" id="A0A9N8EUG4"/>
<reference evidence="1" key="1">
    <citation type="submission" date="2020-06" db="EMBL/GenBank/DDBJ databases">
        <authorList>
            <consortium name="Plant Systems Biology data submission"/>
        </authorList>
    </citation>
    <scope>NUCLEOTIDE SEQUENCE</scope>
    <source>
        <strain evidence="1">D6</strain>
    </source>
</reference>
<organism evidence="1 2">
    <name type="scientific">Seminavis robusta</name>
    <dbReference type="NCBI Taxonomy" id="568900"/>
    <lineage>
        <taxon>Eukaryota</taxon>
        <taxon>Sar</taxon>
        <taxon>Stramenopiles</taxon>
        <taxon>Ochrophyta</taxon>
        <taxon>Bacillariophyta</taxon>
        <taxon>Bacillariophyceae</taxon>
        <taxon>Bacillariophycidae</taxon>
        <taxon>Naviculales</taxon>
        <taxon>Naviculaceae</taxon>
        <taxon>Seminavis</taxon>
    </lineage>
</organism>
<dbReference type="EMBL" id="CAICTM010001997">
    <property type="protein sequence ID" value="CAB9527451.1"/>
    <property type="molecule type" value="Genomic_DNA"/>
</dbReference>
<proteinExistence type="predicted"/>
<sequence length="93" mass="10208">MAGLYVFPCSVRRQWDDYDDGGCVNCEDAATDNNSSKNTVKFSLSSSGFSVSHVSSAEETVRCFLRASASSRLMVWPEVSPAAGRRHQRKNGE</sequence>
<evidence type="ECO:0000313" key="2">
    <source>
        <dbReference type="Proteomes" id="UP001153069"/>
    </source>
</evidence>
<protein>
    <submittedName>
        <fullName evidence="1">Uncharacterized protein</fullName>
    </submittedName>
</protein>
<comment type="caution">
    <text evidence="1">The sequence shown here is derived from an EMBL/GenBank/DDBJ whole genome shotgun (WGS) entry which is preliminary data.</text>
</comment>
<evidence type="ECO:0000313" key="1">
    <source>
        <dbReference type="EMBL" id="CAB9527451.1"/>
    </source>
</evidence>
<name>A0A9N8EUG4_9STRA</name>